<dbReference type="HOGENOM" id="CLU_000604_1_22_5"/>
<dbReference type="PROSITE" id="PS00211">
    <property type="entry name" value="ABC_TRANSPORTER_1"/>
    <property type="match status" value="1"/>
</dbReference>
<dbReference type="SMART" id="SM00382">
    <property type="entry name" value="AAA"/>
    <property type="match status" value="1"/>
</dbReference>
<dbReference type="PROSITE" id="PS50893">
    <property type="entry name" value="ABC_TRANSPORTER_2"/>
    <property type="match status" value="1"/>
</dbReference>
<dbReference type="InterPro" id="IPR003593">
    <property type="entry name" value="AAA+_ATPase"/>
</dbReference>
<dbReference type="Gene3D" id="3.40.50.300">
    <property type="entry name" value="P-loop containing nucleotide triphosphate hydrolases"/>
    <property type="match status" value="1"/>
</dbReference>
<evidence type="ECO:0000313" key="6">
    <source>
        <dbReference type="EMBL" id="AEQ50894.1"/>
    </source>
</evidence>
<dbReference type="PANTHER" id="PTHR42788:SF13">
    <property type="entry name" value="ALIPHATIC SULFONATES IMPORT ATP-BINDING PROTEIN SSUB"/>
    <property type="match status" value="1"/>
</dbReference>
<evidence type="ECO:0000256" key="1">
    <source>
        <dbReference type="ARBA" id="ARBA00005417"/>
    </source>
</evidence>
<dbReference type="RefSeq" id="WP_014130043.1">
    <property type="nucleotide sequence ID" value="NC_016078.1"/>
</dbReference>
<keyword evidence="7" id="KW-1185">Reference proteome</keyword>
<protein>
    <submittedName>
        <fullName evidence="6">Pyrimidine ABC transporter, ATP-binding protein</fullName>
    </submittedName>
</protein>
<dbReference type="InterPro" id="IPR050166">
    <property type="entry name" value="ABC_transporter_ATP-bind"/>
</dbReference>
<dbReference type="InterPro" id="IPR003439">
    <property type="entry name" value="ABC_transporter-like_ATP-bd"/>
</dbReference>
<dbReference type="Proteomes" id="UP000008850">
    <property type="component" value="Chromosome"/>
</dbReference>
<dbReference type="Pfam" id="PF00005">
    <property type="entry name" value="ABC_tran"/>
    <property type="match status" value="1"/>
</dbReference>
<keyword evidence="2" id="KW-0813">Transport</keyword>
<dbReference type="GO" id="GO:0016887">
    <property type="term" value="F:ATP hydrolysis activity"/>
    <property type="evidence" value="ECO:0007669"/>
    <property type="project" value="InterPro"/>
</dbReference>
<dbReference type="PANTHER" id="PTHR42788">
    <property type="entry name" value="TAURINE IMPORT ATP-BINDING PROTEIN-RELATED"/>
    <property type="match status" value="1"/>
</dbReference>
<keyword evidence="3" id="KW-0547">Nucleotide-binding</keyword>
<evidence type="ECO:0000259" key="5">
    <source>
        <dbReference type="PROSITE" id="PS50893"/>
    </source>
</evidence>
<dbReference type="CDD" id="cd03293">
    <property type="entry name" value="ABC_NrtD_SsuB_transporters"/>
    <property type="match status" value="1"/>
</dbReference>
<dbReference type="InterPro" id="IPR017871">
    <property type="entry name" value="ABC_transporter-like_CS"/>
</dbReference>
<dbReference type="EMBL" id="CP003075">
    <property type="protein sequence ID" value="AEQ50894.1"/>
    <property type="molecule type" value="Genomic_DNA"/>
</dbReference>
<reference evidence="6 7" key="1">
    <citation type="journal article" date="2012" name="J. Bacteriol.">
        <title>Complete genome sequence of Pelagibacterium halotolerans B2T.</title>
        <authorList>
            <person name="Huo Y.Y."/>
            <person name="Cheng H."/>
            <person name="Han X.F."/>
            <person name="Jiang X.W."/>
            <person name="Sun C."/>
            <person name="Zhang X.Q."/>
            <person name="Zhu X.F."/>
            <person name="Liu Y.F."/>
            <person name="Li P.F."/>
            <person name="Ni P.X."/>
            <person name="Wu M."/>
        </authorList>
    </citation>
    <scope>NUCLEOTIDE SEQUENCE [LARGE SCALE GENOMIC DNA]</scope>
    <source>
        <strain evidence="7">DSM 22347 / JCM 15775 / CGMCC 1.7692 / B2</strain>
    </source>
</reference>
<proteinExistence type="inferred from homology"/>
<dbReference type="SUPFAM" id="SSF52540">
    <property type="entry name" value="P-loop containing nucleoside triphosphate hydrolases"/>
    <property type="match status" value="1"/>
</dbReference>
<keyword evidence="4 6" id="KW-0067">ATP-binding</keyword>
<dbReference type="STRING" id="1082931.KKY_855"/>
<comment type="similarity">
    <text evidence="1">Belongs to the ABC transporter superfamily.</text>
</comment>
<sequence>MVQAQGFGLVADDVGMVYRRGAQETLALADCNLNVGRGQWASLIGASGCGKSTLLRIFADIVHPTCGTATLHGLTPAEARANRTFALVSQQSTMLPWRKILENVELGLEVAGVGKSERRRAAMEAIELVGLMGFEHVYPNELSGGMRQRAAIARALTLRPQFLLMDEPFGALDEITREKLNFELLRILRETSATLLLVTHSISEAIILSDQVAVMTPRPGRISKIVDIGFGHERTSAMRDDPRFAQYEIALRHALHGAPPEKSATVHKMYA</sequence>
<feature type="domain" description="ABC transporter" evidence="5">
    <location>
        <begin position="9"/>
        <end position="242"/>
    </location>
</feature>
<dbReference type="GO" id="GO:0005524">
    <property type="term" value="F:ATP binding"/>
    <property type="evidence" value="ECO:0007669"/>
    <property type="project" value="UniProtKB-KW"/>
</dbReference>
<dbReference type="PATRIC" id="fig|1082931.4.peg.849"/>
<evidence type="ECO:0000313" key="7">
    <source>
        <dbReference type="Proteomes" id="UP000008850"/>
    </source>
</evidence>
<evidence type="ECO:0000256" key="2">
    <source>
        <dbReference type="ARBA" id="ARBA00022448"/>
    </source>
</evidence>
<dbReference type="eggNOG" id="COG1116">
    <property type="taxonomic scope" value="Bacteria"/>
</dbReference>
<dbReference type="KEGG" id="phl:KKY_855"/>
<gene>
    <name evidence="6" type="ordered locus">KKY_855</name>
</gene>
<dbReference type="InterPro" id="IPR027417">
    <property type="entry name" value="P-loop_NTPase"/>
</dbReference>
<accession>G4REP4</accession>
<evidence type="ECO:0000256" key="3">
    <source>
        <dbReference type="ARBA" id="ARBA00022741"/>
    </source>
</evidence>
<evidence type="ECO:0000256" key="4">
    <source>
        <dbReference type="ARBA" id="ARBA00022840"/>
    </source>
</evidence>
<name>G4REP4_PELHB</name>
<organism evidence="6 7">
    <name type="scientific">Pelagibacterium halotolerans (strain DSM 22347 / JCM 15775 / CGMCC 1.7692 / B2)</name>
    <dbReference type="NCBI Taxonomy" id="1082931"/>
    <lineage>
        <taxon>Bacteria</taxon>
        <taxon>Pseudomonadati</taxon>
        <taxon>Pseudomonadota</taxon>
        <taxon>Alphaproteobacteria</taxon>
        <taxon>Hyphomicrobiales</taxon>
        <taxon>Devosiaceae</taxon>
        <taxon>Pelagibacterium</taxon>
    </lineage>
</organism>
<dbReference type="AlphaFoldDB" id="G4REP4"/>